<proteinExistence type="inferred from homology"/>
<name>A0A4D6NJS9_VIGUN</name>
<dbReference type="PRINTS" id="PR00724">
    <property type="entry name" value="CRBOXYPTASEC"/>
</dbReference>
<evidence type="ECO:0000256" key="4">
    <source>
        <dbReference type="ARBA" id="ARBA00022525"/>
    </source>
</evidence>
<dbReference type="EC" id="3.4.16.-" evidence="12"/>
<keyword evidence="9 12" id="KW-0378">Hydrolase</keyword>
<dbReference type="Gene3D" id="6.10.250.940">
    <property type="match status" value="1"/>
</dbReference>
<dbReference type="GO" id="GO:0030246">
    <property type="term" value="F:carbohydrate binding"/>
    <property type="evidence" value="ECO:0007669"/>
    <property type="project" value="UniProtKB-KW"/>
</dbReference>
<dbReference type="GO" id="GO:0004185">
    <property type="term" value="F:serine-type carboxypeptidase activity"/>
    <property type="evidence" value="ECO:0007669"/>
    <property type="project" value="UniProtKB-UniRule"/>
</dbReference>
<evidence type="ECO:0000256" key="6">
    <source>
        <dbReference type="ARBA" id="ARBA00022670"/>
    </source>
</evidence>
<dbReference type="InterPro" id="IPR029058">
    <property type="entry name" value="AB_hydrolase_fold"/>
</dbReference>
<keyword evidence="11" id="KW-0325">Glycoprotein</keyword>
<keyword evidence="13" id="KW-0472">Membrane</keyword>
<dbReference type="GO" id="GO:0005576">
    <property type="term" value="C:extracellular region"/>
    <property type="evidence" value="ECO:0007669"/>
    <property type="project" value="UniProtKB-SubCell"/>
</dbReference>
<dbReference type="EMBL" id="CP039355">
    <property type="protein sequence ID" value="QCE14033.1"/>
    <property type="molecule type" value="Genomic_DNA"/>
</dbReference>
<evidence type="ECO:0000256" key="13">
    <source>
        <dbReference type="SAM" id="Phobius"/>
    </source>
</evidence>
<dbReference type="InterPro" id="IPR013320">
    <property type="entry name" value="ConA-like_dom_sf"/>
</dbReference>
<dbReference type="Gene3D" id="2.60.120.200">
    <property type="match status" value="1"/>
</dbReference>
<comment type="subcellular location">
    <subcellularLocation>
        <location evidence="1">Secreted</location>
    </subcellularLocation>
</comment>
<protein>
    <recommendedName>
        <fullName evidence="12">Carboxypeptidase</fullName>
        <ecNumber evidence="12">3.4.16.-</ecNumber>
    </recommendedName>
</protein>
<evidence type="ECO:0000256" key="5">
    <source>
        <dbReference type="ARBA" id="ARBA00022645"/>
    </source>
</evidence>
<keyword evidence="16" id="KW-1185">Reference proteome</keyword>
<evidence type="ECO:0000256" key="8">
    <source>
        <dbReference type="ARBA" id="ARBA00022734"/>
    </source>
</evidence>
<dbReference type="Gene3D" id="3.40.50.11320">
    <property type="match status" value="1"/>
</dbReference>
<evidence type="ECO:0000256" key="2">
    <source>
        <dbReference type="ARBA" id="ARBA00007606"/>
    </source>
</evidence>
<comment type="similarity">
    <text evidence="3 12">Belongs to the peptidase S10 family.</text>
</comment>
<organism evidence="15 16">
    <name type="scientific">Vigna unguiculata</name>
    <name type="common">Cowpea</name>
    <dbReference type="NCBI Taxonomy" id="3917"/>
    <lineage>
        <taxon>Eukaryota</taxon>
        <taxon>Viridiplantae</taxon>
        <taxon>Streptophyta</taxon>
        <taxon>Embryophyta</taxon>
        <taxon>Tracheophyta</taxon>
        <taxon>Spermatophyta</taxon>
        <taxon>Magnoliopsida</taxon>
        <taxon>eudicotyledons</taxon>
        <taxon>Gunneridae</taxon>
        <taxon>Pentapetalae</taxon>
        <taxon>rosids</taxon>
        <taxon>fabids</taxon>
        <taxon>Fabales</taxon>
        <taxon>Fabaceae</taxon>
        <taxon>Papilionoideae</taxon>
        <taxon>50 kb inversion clade</taxon>
        <taxon>NPAAA clade</taxon>
        <taxon>indigoferoid/millettioid clade</taxon>
        <taxon>Phaseoleae</taxon>
        <taxon>Vigna</taxon>
    </lineage>
</organism>
<feature type="transmembrane region" description="Helical" evidence="13">
    <location>
        <begin position="620"/>
        <end position="642"/>
    </location>
</feature>
<dbReference type="AlphaFoldDB" id="A0A4D6NJS9"/>
<dbReference type="InterPro" id="IPR001220">
    <property type="entry name" value="Legume_lectin_dom"/>
</dbReference>
<dbReference type="Gene3D" id="3.40.50.1820">
    <property type="entry name" value="alpha/beta hydrolase"/>
    <property type="match status" value="1"/>
</dbReference>
<evidence type="ECO:0000313" key="16">
    <source>
        <dbReference type="Proteomes" id="UP000501690"/>
    </source>
</evidence>
<dbReference type="PROSITE" id="PS00131">
    <property type="entry name" value="CARBOXYPEPT_SER_SER"/>
    <property type="match status" value="1"/>
</dbReference>
<evidence type="ECO:0000256" key="1">
    <source>
        <dbReference type="ARBA" id="ARBA00004613"/>
    </source>
</evidence>
<evidence type="ECO:0000256" key="11">
    <source>
        <dbReference type="ARBA" id="ARBA00023180"/>
    </source>
</evidence>
<dbReference type="Pfam" id="PF00450">
    <property type="entry name" value="Peptidase_S10"/>
    <property type="match status" value="1"/>
</dbReference>
<dbReference type="PANTHER" id="PTHR11802:SF32">
    <property type="entry name" value="SERINE CARBOXYPEPTIDASE-LIKE 29"/>
    <property type="match status" value="1"/>
</dbReference>
<dbReference type="InterPro" id="IPR033124">
    <property type="entry name" value="Ser_caboxypep_his_AS"/>
</dbReference>
<comment type="similarity">
    <text evidence="2">Belongs to the leguminous lectin family.</text>
</comment>
<keyword evidence="7" id="KW-0732">Signal</keyword>
<keyword evidence="13" id="KW-0812">Transmembrane</keyword>
<keyword evidence="6 12" id="KW-0645">Protease</keyword>
<dbReference type="SUPFAM" id="SSF49899">
    <property type="entry name" value="Concanavalin A-like lectins/glucanases"/>
    <property type="match status" value="1"/>
</dbReference>
<dbReference type="Pfam" id="PF00139">
    <property type="entry name" value="Lectin_legB"/>
    <property type="match status" value="1"/>
</dbReference>
<dbReference type="InterPro" id="IPR001563">
    <property type="entry name" value="Peptidase_S10"/>
</dbReference>
<gene>
    <name evidence="15" type="ORF">DEO72_LG11g1031</name>
</gene>
<dbReference type="GO" id="GO:0005773">
    <property type="term" value="C:vacuole"/>
    <property type="evidence" value="ECO:0007669"/>
    <property type="project" value="TreeGrafter"/>
</dbReference>
<dbReference type="PANTHER" id="PTHR11802">
    <property type="entry name" value="SERINE PROTEASE FAMILY S10 SERINE CARBOXYPEPTIDASE"/>
    <property type="match status" value="1"/>
</dbReference>
<evidence type="ECO:0000256" key="3">
    <source>
        <dbReference type="ARBA" id="ARBA00009431"/>
    </source>
</evidence>
<keyword evidence="10" id="KW-1015">Disulfide bond</keyword>
<keyword evidence="8" id="KW-0430">Lectin</keyword>
<evidence type="ECO:0000256" key="12">
    <source>
        <dbReference type="RuleBase" id="RU361156"/>
    </source>
</evidence>
<evidence type="ECO:0000259" key="14">
    <source>
        <dbReference type="Pfam" id="PF00139"/>
    </source>
</evidence>
<dbReference type="InterPro" id="IPR018202">
    <property type="entry name" value="Ser_caboxypep_ser_AS"/>
</dbReference>
<reference evidence="15 16" key="1">
    <citation type="submission" date="2019-04" db="EMBL/GenBank/DDBJ databases">
        <title>An improved genome assembly and genetic linkage map for asparagus bean, Vigna unguiculata ssp. sesquipedialis.</title>
        <authorList>
            <person name="Xia Q."/>
            <person name="Zhang R."/>
            <person name="Dong Y."/>
        </authorList>
    </citation>
    <scope>NUCLEOTIDE SEQUENCE [LARGE SCALE GENOMIC DNA]</scope>
    <source>
        <tissue evidence="15">Leaf</tissue>
    </source>
</reference>
<accession>A0A4D6NJS9</accession>
<dbReference type="SUPFAM" id="SSF53474">
    <property type="entry name" value="alpha/beta-Hydrolases"/>
    <property type="match status" value="1"/>
</dbReference>
<evidence type="ECO:0000256" key="7">
    <source>
        <dbReference type="ARBA" id="ARBA00022729"/>
    </source>
</evidence>
<feature type="domain" description="Legume lectin" evidence="14">
    <location>
        <begin position="396"/>
        <end position="594"/>
    </location>
</feature>
<evidence type="ECO:0000256" key="9">
    <source>
        <dbReference type="ARBA" id="ARBA00022801"/>
    </source>
</evidence>
<evidence type="ECO:0000313" key="15">
    <source>
        <dbReference type="EMBL" id="QCE14033.1"/>
    </source>
</evidence>
<dbReference type="PROSITE" id="PS00560">
    <property type="entry name" value="CARBOXYPEPT_SER_HIS"/>
    <property type="match status" value="1"/>
</dbReference>
<keyword evidence="13" id="KW-1133">Transmembrane helix</keyword>
<keyword evidence="5 12" id="KW-0121">Carboxypeptidase</keyword>
<keyword evidence="4" id="KW-0964">Secreted</keyword>
<dbReference type="Proteomes" id="UP000501690">
    <property type="component" value="Linkage Group LG11"/>
</dbReference>
<sequence length="681" mass="75699">MRAGPGCSSIAYGQSEEIGPFHINSDGKTLHPNPYAWNRDANLLFLDTPVGVGFSYSINGSDLLNNGDKRTAEDNLSFLLKWFERFPQYRRSDFLISGESYAGHYVPQLSQVIVKYNSATKENAINLKGFMVGNALTDDYNDQLGMFEFMWSSGLISDQTYKLLNQLCDFQSVEHPSNSCEKIWDIAYDELGNIDPYSLYTPPCHGNVSQLSGLVRRKNKIGRRRLSAQYDPCTESHSTAYFNRPEVQTVLHVDLDHKPAAWETCSDVVNTNWNDSPISVLDIYQELIDVGLKIWVFSGNTDTVIPVTSTRYSINALKLPTVSPWRAWYDDGEVGGWTQEYSGLTFVVVRGAGHEVPLHKPKLALTMFQAFLAGTSMPNLDLLIINEGAEVLLSGNDGRVMYKKPIKLVHGVTRELVSFSTYVGFSMSLDSGKGSLAFVMVPSGVEGEVFRNSSYGFSFGLKQKDFKIVGVQFGVEGSNGSSGSCVVSINVGSSVPVKTINASSVIMGLKGEGKLHAWIDYEASSKRLEVRLNHYGQSRPSDPLLWHSIDLSNVWGTEEMFAGFSTLKGNTSQASFLYSWSFIVRHFPHWMHSEPLDPKDLSKNAETPAVKSRSDCLLRVLAAMIFGAGCGALTAFIVLYLWTIFGNKRPVVPEEYAMQPVDFEYKKVDIVVDKTIKDAKE</sequence>
<evidence type="ECO:0000256" key="10">
    <source>
        <dbReference type="ARBA" id="ARBA00023157"/>
    </source>
</evidence>
<dbReference type="FunFam" id="3.40.50.11320:FF:000001">
    <property type="entry name" value="Carboxypeptidase"/>
    <property type="match status" value="1"/>
</dbReference>
<dbReference type="GO" id="GO:0006508">
    <property type="term" value="P:proteolysis"/>
    <property type="evidence" value="ECO:0007669"/>
    <property type="project" value="UniProtKB-KW"/>
</dbReference>